<feature type="domain" description="Glycine-rich" evidence="2">
    <location>
        <begin position="13"/>
        <end position="205"/>
    </location>
</feature>
<feature type="region of interest" description="Disordered" evidence="1">
    <location>
        <begin position="77"/>
        <end position="101"/>
    </location>
</feature>
<proteinExistence type="predicted"/>
<sequence length="209" mass="20610">MALVHRQALKEVVGGGGSGYVKTYLDVPVTPESVVSYSIGKGGDRVVSISAYSDERNGLPGSESWFKSNSIKALGGNGGRYSGRGGDGGSGGGSGRPEEKTAGYIGGSDGFNGAGNMPGIGQGTTTRCPFNNKLYAGGGGGGGEYSSGSAPGGGGIGYVGDISRRPTNGEPNTGSGGGSFYISGSNVSGGCYSGAGGSGIIILRYMKYK</sequence>
<organism evidence="3">
    <name type="scientific">Podoviridae sp. ct1h53</name>
    <dbReference type="NCBI Taxonomy" id="2826536"/>
    <lineage>
        <taxon>Viruses</taxon>
        <taxon>Duplodnaviria</taxon>
        <taxon>Heunggongvirae</taxon>
        <taxon>Uroviricota</taxon>
        <taxon>Caudoviricetes</taxon>
    </lineage>
</organism>
<feature type="compositionally biased region" description="Gly residues" evidence="1">
    <location>
        <begin position="77"/>
        <end position="95"/>
    </location>
</feature>
<dbReference type="InterPro" id="IPR049304">
    <property type="entry name" value="Gly_rich_dom"/>
</dbReference>
<evidence type="ECO:0000256" key="1">
    <source>
        <dbReference type="SAM" id="MobiDB-lite"/>
    </source>
</evidence>
<evidence type="ECO:0000313" key="3">
    <source>
        <dbReference type="EMBL" id="DAD81451.1"/>
    </source>
</evidence>
<dbReference type="Pfam" id="PF21722">
    <property type="entry name" value="Gly_rich_2"/>
    <property type="match status" value="1"/>
</dbReference>
<accession>A0A8S5MHQ7</accession>
<reference evidence="3" key="1">
    <citation type="journal article" date="2021" name="Proc. Natl. Acad. Sci. U.S.A.">
        <title>A Catalog of Tens of Thousands of Viruses from Human Metagenomes Reveals Hidden Associations with Chronic Diseases.</title>
        <authorList>
            <person name="Tisza M.J."/>
            <person name="Buck C.B."/>
        </authorList>
    </citation>
    <scope>NUCLEOTIDE SEQUENCE</scope>
    <source>
        <strain evidence="3">Ct1h53</strain>
    </source>
</reference>
<evidence type="ECO:0000259" key="2">
    <source>
        <dbReference type="Pfam" id="PF21722"/>
    </source>
</evidence>
<name>A0A8S5MHQ7_9CAUD</name>
<protein>
    <recommendedName>
        <fullName evidence="2">Glycine-rich domain-containing protein</fullName>
    </recommendedName>
</protein>
<dbReference type="EMBL" id="BK014902">
    <property type="protein sequence ID" value="DAD81451.1"/>
    <property type="molecule type" value="Genomic_DNA"/>
</dbReference>